<dbReference type="Pfam" id="PF01084">
    <property type="entry name" value="Ribosomal_S18"/>
    <property type="match status" value="1"/>
</dbReference>
<keyword evidence="3 4" id="KW-0687">Ribonucleoprotein</keyword>
<dbReference type="Gene3D" id="4.10.640.10">
    <property type="entry name" value="Ribosomal protein S18"/>
    <property type="match status" value="1"/>
</dbReference>
<evidence type="ECO:0000313" key="6">
    <source>
        <dbReference type="Proteomes" id="UP000178155"/>
    </source>
</evidence>
<comment type="similarity">
    <text evidence="1 4">Belongs to the bacterial ribosomal protein bS18 family.</text>
</comment>
<reference evidence="5 6" key="1">
    <citation type="journal article" date="2016" name="Nat. Commun.">
        <title>Thousands of microbial genomes shed light on interconnected biogeochemical processes in an aquifer system.</title>
        <authorList>
            <person name="Anantharaman K."/>
            <person name="Brown C.T."/>
            <person name="Hug L.A."/>
            <person name="Sharon I."/>
            <person name="Castelle C.J."/>
            <person name="Probst A.J."/>
            <person name="Thomas B.C."/>
            <person name="Singh A."/>
            <person name="Wilkins M.J."/>
            <person name="Karaoz U."/>
            <person name="Brodie E.L."/>
            <person name="Williams K.H."/>
            <person name="Hubbard S.S."/>
            <person name="Banfield J.F."/>
        </authorList>
    </citation>
    <scope>NUCLEOTIDE SEQUENCE [LARGE SCALE GENOMIC DNA]</scope>
</reference>
<dbReference type="NCBIfam" id="TIGR00165">
    <property type="entry name" value="S18"/>
    <property type="match status" value="1"/>
</dbReference>
<dbReference type="PRINTS" id="PR00974">
    <property type="entry name" value="RIBOSOMALS18"/>
</dbReference>
<evidence type="ECO:0000256" key="2">
    <source>
        <dbReference type="ARBA" id="ARBA00022980"/>
    </source>
</evidence>
<dbReference type="GO" id="GO:1990904">
    <property type="term" value="C:ribonucleoprotein complex"/>
    <property type="evidence" value="ECO:0007669"/>
    <property type="project" value="UniProtKB-KW"/>
</dbReference>
<dbReference type="GO" id="GO:0070181">
    <property type="term" value="F:small ribosomal subunit rRNA binding"/>
    <property type="evidence" value="ECO:0007669"/>
    <property type="project" value="TreeGrafter"/>
</dbReference>
<dbReference type="GO" id="GO:0003735">
    <property type="term" value="F:structural constituent of ribosome"/>
    <property type="evidence" value="ECO:0007669"/>
    <property type="project" value="InterPro"/>
</dbReference>
<accession>A0A1F8HCW2</accession>
<organism evidence="5 6">
    <name type="scientific">Candidatus Yanofskybacteria bacterium RIFCSPLOWO2_02_FULL_47_9b</name>
    <dbReference type="NCBI Taxonomy" id="1802708"/>
    <lineage>
        <taxon>Bacteria</taxon>
        <taxon>Candidatus Yanofskyibacteriota</taxon>
    </lineage>
</organism>
<name>A0A1F8HCW2_9BACT</name>
<gene>
    <name evidence="5" type="ORF">A3I39_01615</name>
</gene>
<evidence type="ECO:0000256" key="4">
    <source>
        <dbReference type="RuleBase" id="RU003910"/>
    </source>
</evidence>
<dbReference type="Proteomes" id="UP000178155">
    <property type="component" value="Unassembled WGS sequence"/>
</dbReference>
<dbReference type="EMBL" id="MGKW01000001">
    <property type="protein sequence ID" value="OGN35000.1"/>
    <property type="molecule type" value="Genomic_DNA"/>
</dbReference>
<proteinExistence type="inferred from homology"/>
<keyword evidence="2 4" id="KW-0689">Ribosomal protein</keyword>
<evidence type="ECO:0000256" key="3">
    <source>
        <dbReference type="ARBA" id="ARBA00023274"/>
    </source>
</evidence>
<dbReference type="SUPFAM" id="SSF46911">
    <property type="entry name" value="Ribosomal protein S18"/>
    <property type="match status" value="1"/>
</dbReference>
<dbReference type="PANTHER" id="PTHR13479:SF40">
    <property type="entry name" value="SMALL RIBOSOMAL SUBUNIT PROTEIN BS18M"/>
    <property type="match status" value="1"/>
</dbReference>
<comment type="caution">
    <text evidence="5">The sequence shown here is derived from an EMBL/GenBank/DDBJ whole genome shotgun (WGS) entry which is preliminary data.</text>
</comment>
<dbReference type="InterPro" id="IPR036870">
    <property type="entry name" value="Ribosomal_bS18_sf"/>
</dbReference>
<dbReference type="AlphaFoldDB" id="A0A1F8HCW2"/>
<evidence type="ECO:0000313" key="5">
    <source>
        <dbReference type="EMBL" id="OGN35000.1"/>
    </source>
</evidence>
<dbReference type="PANTHER" id="PTHR13479">
    <property type="entry name" value="30S RIBOSOMAL PROTEIN S18"/>
    <property type="match status" value="1"/>
</dbReference>
<evidence type="ECO:0000256" key="1">
    <source>
        <dbReference type="ARBA" id="ARBA00005589"/>
    </source>
</evidence>
<protein>
    <submittedName>
        <fullName evidence="5">30S ribosomal protein S18</fullName>
    </submittedName>
</protein>
<sequence length="69" mass="8011">MQCQLCSDNISHVDYKNMQSLRNFVTSQFKIGTSRRNGLCAKHQRMIANAVKISRFMALMPYTRNQTVK</sequence>
<dbReference type="GO" id="GO:0006412">
    <property type="term" value="P:translation"/>
    <property type="evidence" value="ECO:0007669"/>
    <property type="project" value="InterPro"/>
</dbReference>
<dbReference type="GO" id="GO:0005840">
    <property type="term" value="C:ribosome"/>
    <property type="evidence" value="ECO:0007669"/>
    <property type="project" value="UniProtKB-KW"/>
</dbReference>
<dbReference type="InterPro" id="IPR001648">
    <property type="entry name" value="Ribosomal_bS18"/>
</dbReference>